<feature type="chain" id="PRO_5046594393" evidence="1">
    <location>
        <begin position="26"/>
        <end position="290"/>
    </location>
</feature>
<proteinExistence type="predicted"/>
<organism evidence="2 3">
    <name type="scientific">Rheinheimera tilapiae</name>
    <dbReference type="NCBI Taxonomy" id="875043"/>
    <lineage>
        <taxon>Bacteria</taxon>
        <taxon>Pseudomonadati</taxon>
        <taxon>Pseudomonadota</taxon>
        <taxon>Gammaproteobacteria</taxon>
        <taxon>Chromatiales</taxon>
        <taxon>Chromatiaceae</taxon>
        <taxon>Rheinheimera</taxon>
    </lineage>
</organism>
<feature type="signal peptide" evidence="1">
    <location>
        <begin position="1"/>
        <end position="25"/>
    </location>
</feature>
<sequence length="290" mass="33335">MQVSRMKLCLQGFCYWLCCVLPAFAATPKDQVRYPPPQHQQDRRSDYAISLLTEALQRSAPHLKVVPSRHLFSRSRALEELMPGGAVDVVWTLTSVEREQKYLPVRIPIYFGYGGYRLLLIHQQQQARFAALRTGAQWRELQFAQVHDWIDTKLLRQHGWQVQGVSQYANLFPLLLKQRVDAVPRGVLEISDEIAQWQSQGLMIEPHWLIQYPSAEYFFVSQQNPLLAAALEQGIRQMQQDGSLQRLFDRHFAAKLKGLGLDQRRVLKIQNPYLPTRPAITATSPAVGHD</sequence>
<name>A0ABV6BGE8_9GAMM</name>
<accession>A0ABV6BGE8</accession>
<dbReference type="EMBL" id="JBHLXP010000005">
    <property type="protein sequence ID" value="MFC0049887.1"/>
    <property type="molecule type" value="Genomic_DNA"/>
</dbReference>
<reference evidence="2 3" key="1">
    <citation type="submission" date="2024-09" db="EMBL/GenBank/DDBJ databases">
        <authorList>
            <person name="Sun Q."/>
            <person name="Mori K."/>
        </authorList>
    </citation>
    <scope>NUCLEOTIDE SEQUENCE [LARGE SCALE GENOMIC DNA]</scope>
    <source>
        <strain evidence="2 3">KCTC 23315</strain>
    </source>
</reference>
<evidence type="ECO:0000256" key="1">
    <source>
        <dbReference type="SAM" id="SignalP"/>
    </source>
</evidence>
<dbReference type="Gene3D" id="3.40.190.10">
    <property type="entry name" value="Periplasmic binding protein-like II"/>
    <property type="match status" value="2"/>
</dbReference>
<protein>
    <submittedName>
        <fullName evidence="2">Substrate-binding periplasmic protein</fullName>
    </submittedName>
</protein>
<dbReference type="SUPFAM" id="SSF53850">
    <property type="entry name" value="Periplasmic binding protein-like II"/>
    <property type="match status" value="1"/>
</dbReference>
<gene>
    <name evidence="2" type="ORF">ACFFJP_16420</name>
</gene>
<keyword evidence="1" id="KW-0732">Signal</keyword>
<dbReference type="RefSeq" id="WP_377246609.1">
    <property type="nucleotide sequence ID" value="NZ_JBHLXP010000005.1"/>
</dbReference>
<evidence type="ECO:0000313" key="2">
    <source>
        <dbReference type="EMBL" id="MFC0049887.1"/>
    </source>
</evidence>
<keyword evidence="3" id="KW-1185">Reference proteome</keyword>
<dbReference type="Proteomes" id="UP001589813">
    <property type="component" value="Unassembled WGS sequence"/>
</dbReference>
<comment type="caution">
    <text evidence="2">The sequence shown here is derived from an EMBL/GenBank/DDBJ whole genome shotgun (WGS) entry which is preliminary data.</text>
</comment>
<evidence type="ECO:0000313" key="3">
    <source>
        <dbReference type="Proteomes" id="UP001589813"/>
    </source>
</evidence>